<feature type="region of interest" description="Disordered" evidence="1">
    <location>
        <begin position="1"/>
        <end position="28"/>
    </location>
</feature>
<evidence type="ECO:0000313" key="2">
    <source>
        <dbReference type="EMBL" id="EFN88699.1"/>
    </source>
</evidence>
<dbReference type="InterPro" id="IPR028364">
    <property type="entry name" value="Ribosomal_uL1/biogenesis"/>
</dbReference>
<dbReference type="InParanoid" id="E2B6F5"/>
<feature type="compositionally biased region" description="Basic and acidic residues" evidence="1">
    <location>
        <begin position="18"/>
        <end position="28"/>
    </location>
</feature>
<dbReference type="EMBL" id="GL445973">
    <property type="protein sequence ID" value="EFN88699.1"/>
    <property type="molecule type" value="Genomic_DNA"/>
</dbReference>
<dbReference type="Pfam" id="PF00687">
    <property type="entry name" value="Ribosomal_L1"/>
    <property type="match status" value="1"/>
</dbReference>
<accession>E2B6F5</accession>
<reference evidence="2 3" key="1">
    <citation type="journal article" date="2010" name="Science">
        <title>Genomic comparison of the ants Camponotus floridanus and Harpegnathos saltator.</title>
        <authorList>
            <person name="Bonasio R."/>
            <person name="Zhang G."/>
            <person name="Ye C."/>
            <person name="Mutti N.S."/>
            <person name="Fang X."/>
            <person name="Qin N."/>
            <person name="Donahue G."/>
            <person name="Yang P."/>
            <person name="Li Q."/>
            <person name="Li C."/>
            <person name="Zhang P."/>
            <person name="Huang Z."/>
            <person name="Berger S.L."/>
            <person name="Reinberg D."/>
            <person name="Wang J."/>
            <person name="Liebig J."/>
        </authorList>
    </citation>
    <scope>NUCLEOTIDE SEQUENCE [LARGE SCALE GENOMIC DNA]</scope>
    <source>
        <strain evidence="2 3">R22 G/1</strain>
    </source>
</reference>
<dbReference type="AlphaFoldDB" id="E2B6F5"/>
<dbReference type="Proteomes" id="UP000008237">
    <property type="component" value="Unassembled WGS sequence"/>
</dbReference>
<dbReference type="InterPro" id="IPR023674">
    <property type="entry name" value="Ribosomal_uL1-like"/>
</dbReference>
<dbReference type="KEGG" id="hst:105190581"/>
<dbReference type="OrthoDB" id="10251727at2759"/>
<protein>
    <submittedName>
        <fullName evidence="2">Ribosomal L1 domain-containing protein 1</fullName>
    </submittedName>
</protein>
<keyword evidence="3" id="KW-1185">Reference proteome</keyword>
<evidence type="ECO:0000256" key="1">
    <source>
        <dbReference type="SAM" id="MobiDB-lite"/>
    </source>
</evidence>
<sequence length="412" mass="47476">MAISQKKLSQNKAKRKQQKEEQNLTEKHEEVVGTVLRTKKRKISEEVKHVSEAKEQETNVSIEKITKKQNAQKTGDKVITVAKKSAKKKKTMTEVKSMELNEKNDKEKDIEAELSKSHIEQCISAMFHLIEEQVQLKNNLTGEVHPIFMQVTCIRIPKVPRRQMRILLPHSIVTSNDEVALFVCDLERGRKKDYEPTVEHYKKILIEQGCTCINEIIPMNRVKTEFDQFELKKKLAASYDYFLVDSRIAGHLSHLLGKEFFKRRKLPTSVRMNNKDLKHEIEHALRKTSMQIHSNGDSHIVQVGNTLMQENEILENILATCKNLSKNYPGGWANIRSLRLKGATTIGLPFYITLRNKNAVKLTVVKPKRPNAYRDVKGELSTFVRDTNITVKPDGEVIVERTMQRRTSSKLK</sequence>
<dbReference type="SUPFAM" id="SSF56808">
    <property type="entry name" value="Ribosomal protein L1"/>
    <property type="match status" value="1"/>
</dbReference>
<dbReference type="Gene3D" id="3.40.50.790">
    <property type="match status" value="1"/>
</dbReference>
<gene>
    <name evidence="2" type="ORF">EAI_03263</name>
</gene>
<proteinExistence type="predicted"/>
<dbReference type="STRING" id="610380.E2B6F5"/>
<feature type="compositionally biased region" description="Polar residues" evidence="1">
    <location>
        <begin position="1"/>
        <end position="11"/>
    </location>
</feature>
<evidence type="ECO:0000313" key="3">
    <source>
        <dbReference type="Proteomes" id="UP000008237"/>
    </source>
</evidence>
<dbReference type="InterPro" id="IPR016095">
    <property type="entry name" value="Ribosomal_uL1_3-a/b-sand"/>
</dbReference>
<name>E2B6F5_HARSA</name>
<organism evidence="3">
    <name type="scientific">Harpegnathos saltator</name>
    <name type="common">Jerdon's jumping ant</name>
    <dbReference type="NCBI Taxonomy" id="610380"/>
    <lineage>
        <taxon>Eukaryota</taxon>
        <taxon>Metazoa</taxon>
        <taxon>Ecdysozoa</taxon>
        <taxon>Arthropoda</taxon>
        <taxon>Hexapoda</taxon>
        <taxon>Insecta</taxon>
        <taxon>Pterygota</taxon>
        <taxon>Neoptera</taxon>
        <taxon>Endopterygota</taxon>
        <taxon>Hymenoptera</taxon>
        <taxon>Apocrita</taxon>
        <taxon>Aculeata</taxon>
        <taxon>Formicoidea</taxon>
        <taxon>Formicidae</taxon>
        <taxon>Ponerinae</taxon>
        <taxon>Ponerini</taxon>
        <taxon>Harpegnathos</taxon>
    </lineage>
</organism>